<feature type="region of interest" description="Disordered" evidence="6">
    <location>
        <begin position="206"/>
        <end position="379"/>
    </location>
</feature>
<evidence type="ECO:0000256" key="4">
    <source>
        <dbReference type="ARBA" id="ARBA00023157"/>
    </source>
</evidence>
<evidence type="ECO:0000256" key="6">
    <source>
        <dbReference type="SAM" id="MobiDB-lite"/>
    </source>
</evidence>
<evidence type="ECO:0000256" key="7">
    <source>
        <dbReference type="SAM" id="SignalP"/>
    </source>
</evidence>
<dbReference type="Pfam" id="PF01607">
    <property type="entry name" value="CBM_14"/>
    <property type="match status" value="1"/>
</dbReference>
<feature type="compositionally biased region" description="Acidic residues" evidence="6">
    <location>
        <begin position="345"/>
        <end position="354"/>
    </location>
</feature>
<dbReference type="InterPro" id="IPR051940">
    <property type="entry name" value="Chitin_bind-dev_reg"/>
</dbReference>
<feature type="compositionally biased region" description="Polar residues" evidence="6">
    <location>
        <begin position="368"/>
        <end position="379"/>
    </location>
</feature>
<dbReference type="PANTHER" id="PTHR23301:SF0">
    <property type="entry name" value="CHITIN-BINDING TYPE-2 DOMAIN-CONTAINING PROTEIN-RELATED"/>
    <property type="match status" value="1"/>
</dbReference>
<evidence type="ECO:0000256" key="3">
    <source>
        <dbReference type="ARBA" id="ARBA00022737"/>
    </source>
</evidence>
<feature type="compositionally biased region" description="Basic and acidic residues" evidence="6">
    <location>
        <begin position="231"/>
        <end position="241"/>
    </location>
</feature>
<dbReference type="SUPFAM" id="SSF57625">
    <property type="entry name" value="Invertebrate chitin-binding proteins"/>
    <property type="match status" value="1"/>
</dbReference>
<feature type="compositionally biased region" description="Low complexity" evidence="6">
    <location>
        <begin position="144"/>
        <end position="157"/>
    </location>
</feature>
<accession>A0A8H7VJ90</accession>
<name>A0A8H7VJ90_9FUNG</name>
<proteinExistence type="predicted"/>
<feature type="compositionally biased region" description="Polar residues" evidence="6">
    <location>
        <begin position="210"/>
        <end position="219"/>
    </location>
</feature>
<feature type="domain" description="Chitin-binding type-2" evidence="8">
    <location>
        <begin position="42"/>
        <end position="103"/>
    </location>
</feature>
<dbReference type="PROSITE" id="PS50940">
    <property type="entry name" value="CHIT_BIND_II"/>
    <property type="match status" value="1"/>
</dbReference>
<dbReference type="InterPro" id="IPR002557">
    <property type="entry name" value="Chitin-bd_dom"/>
</dbReference>
<sequence>MHLITVATTTLLTLSFVSAIPNFFTRRGAASNDDTSKESIPVDKCPSLPLWGPSYAPVPGSCTKYYRCAIITGQPIIFECPVPLQFNPITGRCDIFQNVRCKNGKYPTDYEYGDKSKKPADDNSGHSGDRDKRQVEENGDIGVDSTDQQITDDTTNGDGDGDEQTVLDNTQNSGTQSNNNVDSNSMTIDNINTGQNQSYAITEPTDAASDINTNNTQEVLFSDDFDSTYENDNKDDSKEEFSNSFSRGGYNFYKREDIKEKDNKEDDAREDNGYGGGDDASDVISDDKDELSSGDGKNYVEDNNDKEEESDYETGNDYGEEEIIDSDIDSSYVEQQSNDGYKEESSDDGTENDYDEQKIIGDDEEYSSIDNYNTTKNQA</sequence>
<evidence type="ECO:0000313" key="10">
    <source>
        <dbReference type="Proteomes" id="UP000646827"/>
    </source>
</evidence>
<evidence type="ECO:0000256" key="2">
    <source>
        <dbReference type="ARBA" id="ARBA00022729"/>
    </source>
</evidence>
<evidence type="ECO:0000256" key="5">
    <source>
        <dbReference type="ARBA" id="ARBA00023180"/>
    </source>
</evidence>
<feature type="compositionally biased region" description="Basic and acidic residues" evidence="6">
    <location>
        <begin position="253"/>
        <end position="272"/>
    </location>
</feature>
<dbReference type="SMART" id="SM00494">
    <property type="entry name" value="ChtBD2"/>
    <property type="match status" value="1"/>
</dbReference>
<dbReference type="Gene3D" id="2.170.140.10">
    <property type="entry name" value="Chitin binding domain"/>
    <property type="match status" value="1"/>
</dbReference>
<feature type="compositionally biased region" description="Basic and acidic residues" evidence="6">
    <location>
        <begin position="112"/>
        <end position="136"/>
    </location>
</feature>
<feature type="signal peptide" evidence="7">
    <location>
        <begin position="1"/>
        <end position="19"/>
    </location>
</feature>
<dbReference type="AlphaFoldDB" id="A0A8H7VJ90"/>
<dbReference type="OrthoDB" id="6020543at2759"/>
<dbReference type="InterPro" id="IPR036508">
    <property type="entry name" value="Chitin-bd_dom_sf"/>
</dbReference>
<dbReference type="EMBL" id="JAEPRB010000035">
    <property type="protein sequence ID" value="KAG2224901.1"/>
    <property type="molecule type" value="Genomic_DNA"/>
</dbReference>
<keyword evidence="4" id="KW-1015">Disulfide bond</keyword>
<feature type="chain" id="PRO_5034231437" description="Chitin-binding type-2 domain-containing protein" evidence="7">
    <location>
        <begin position="20"/>
        <end position="379"/>
    </location>
</feature>
<keyword evidence="5" id="KW-0325">Glycoprotein</keyword>
<feature type="region of interest" description="Disordered" evidence="6">
    <location>
        <begin position="107"/>
        <end position="191"/>
    </location>
</feature>
<reference evidence="9 10" key="1">
    <citation type="submission" date="2020-12" db="EMBL/GenBank/DDBJ databases">
        <title>Metabolic potential, ecology and presence of endohyphal bacteria is reflected in genomic diversity of Mucoromycotina.</title>
        <authorList>
            <person name="Muszewska A."/>
            <person name="Okrasinska A."/>
            <person name="Steczkiewicz K."/>
            <person name="Drgas O."/>
            <person name="Orlowska M."/>
            <person name="Perlinska-Lenart U."/>
            <person name="Aleksandrzak-Piekarczyk T."/>
            <person name="Szatraj K."/>
            <person name="Zielenkiewicz U."/>
            <person name="Pilsyk S."/>
            <person name="Malc E."/>
            <person name="Mieczkowski P."/>
            <person name="Kruszewska J.S."/>
            <person name="Biernat P."/>
            <person name="Pawlowska J."/>
        </authorList>
    </citation>
    <scope>NUCLEOTIDE SEQUENCE [LARGE SCALE GENOMIC DNA]</scope>
    <source>
        <strain evidence="9 10">CBS 142.35</strain>
    </source>
</reference>
<gene>
    <name evidence="9" type="ORF">INT45_010850</name>
</gene>
<dbReference type="GO" id="GO:0005576">
    <property type="term" value="C:extracellular region"/>
    <property type="evidence" value="ECO:0007669"/>
    <property type="project" value="InterPro"/>
</dbReference>
<feature type="compositionally biased region" description="Low complexity" evidence="6">
    <location>
        <begin position="169"/>
        <end position="180"/>
    </location>
</feature>
<keyword evidence="1" id="KW-0147">Chitin-binding</keyword>
<keyword evidence="3" id="KW-0677">Repeat</keyword>
<evidence type="ECO:0000259" key="8">
    <source>
        <dbReference type="PROSITE" id="PS50940"/>
    </source>
</evidence>
<feature type="compositionally biased region" description="Acidic residues" evidence="6">
    <location>
        <begin position="302"/>
        <end position="328"/>
    </location>
</feature>
<feature type="compositionally biased region" description="Polar residues" evidence="6">
    <location>
        <begin position="181"/>
        <end position="191"/>
    </location>
</feature>
<evidence type="ECO:0000256" key="1">
    <source>
        <dbReference type="ARBA" id="ARBA00022669"/>
    </source>
</evidence>
<organism evidence="9 10">
    <name type="scientific">Circinella minor</name>
    <dbReference type="NCBI Taxonomy" id="1195481"/>
    <lineage>
        <taxon>Eukaryota</taxon>
        <taxon>Fungi</taxon>
        <taxon>Fungi incertae sedis</taxon>
        <taxon>Mucoromycota</taxon>
        <taxon>Mucoromycotina</taxon>
        <taxon>Mucoromycetes</taxon>
        <taxon>Mucorales</taxon>
        <taxon>Lichtheimiaceae</taxon>
        <taxon>Circinella</taxon>
    </lineage>
</organism>
<dbReference type="Proteomes" id="UP000646827">
    <property type="component" value="Unassembled WGS sequence"/>
</dbReference>
<protein>
    <recommendedName>
        <fullName evidence="8">Chitin-binding type-2 domain-containing protein</fullName>
    </recommendedName>
</protein>
<dbReference type="PANTHER" id="PTHR23301">
    <property type="entry name" value="CHITIN BINDING PERITROPHIN-A"/>
    <property type="match status" value="1"/>
</dbReference>
<comment type="caution">
    <text evidence="9">The sequence shown here is derived from an EMBL/GenBank/DDBJ whole genome shotgun (WGS) entry which is preliminary data.</text>
</comment>
<keyword evidence="2 7" id="KW-0732">Signal</keyword>
<dbReference type="GO" id="GO:0008061">
    <property type="term" value="F:chitin binding"/>
    <property type="evidence" value="ECO:0007669"/>
    <property type="project" value="UniProtKB-KW"/>
</dbReference>
<keyword evidence="10" id="KW-1185">Reference proteome</keyword>
<evidence type="ECO:0000313" key="9">
    <source>
        <dbReference type="EMBL" id="KAG2224901.1"/>
    </source>
</evidence>